<dbReference type="Pfam" id="PF07495">
    <property type="entry name" value="Y_Y_Y"/>
    <property type="match status" value="1"/>
</dbReference>
<dbReference type="EMBL" id="JAKLWS010000003">
    <property type="protein sequence ID" value="MCG2587618.1"/>
    <property type="molecule type" value="Genomic_DNA"/>
</dbReference>
<dbReference type="InterPro" id="IPR011110">
    <property type="entry name" value="Reg_prop"/>
</dbReference>
<dbReference type="InterPro" id="IPR015943">
    <property type="entry name" value="WD40/YVTN_repeat-like_dom_sf"/>
</dbReference>
<dbReference type="PANTHER" id="PTHR43547:SF2">
    <property type="entry name" value="HYBRID SIGNAL TRANSDUCTION HISTIDINE KINASE C"/>
    <property type="match status" value="1"/>
</dbReference>
<keyword evidence="7" id="KW-0547">Nucleotide-binding</keyword>
<dbReference type="CDD" id="cd00075">
    <property type="entry name" value="HATPase"/>
    <property type="match status" value="1"/>
</dbReference>
<dbReference type="InterPro" id="IPR011123">
    <property type="entry name" value="Y_Y_Y"/>
</dbReference>
<dbReference type="PROSITE" id="PS50109">
    <property type="entry name" value="HIS_KIN"/>
    <property type="match status" value="1"/>
</dbReference>
<dbReference type="Pfam" id="PF02518">
    <property type="entry name" value="HATPase_c"/>
    <property type="match status" value="1"/>
</dbReference>
<sequence>MDCTKNHFLLTLALILIIPASLLGQGNSYQFKHLTPADGLASTTVVDITQDQYGFIWIGSQDGVSRFDGESFNHFRPDPGDSLSISSLDAQYLAADNRGGVWITITDQGLDYYDPEIEGFRKYRASDGLPAGQRFTEVSIDNSGNVWAATDSSVYRLNSDTDRFSREEGQQIGSTYRIKAYNNGELIYFHQAPTGELLIGRRDTSGEYTYENVTRRLNPSGSHPYRMHVFSDENGTEWLVNESHIARKPVESQDWEILPVRNRACLDNLREALFDKEGLLWVKNQEVLCRINPETGRADEFRHNPEDPTSILPVRSGEDSRMYIDRQGVLWIARYASGISRIDLYSGGFQLYNIFNQLPTNDVISVLEAGDGTFWVGTRMLGNSLLRLNQNGSVVARYGTSYFDAPNGRTVASQLSHPHVMALAESQDGSIWAGTGSSTTIFGGLNRIRPGSSTITRFKHEQEDPNSLPNNNIQAIETDGSDRVWFLSSTDNIHWINPRNEQITEVELPDSAIVDKNRTQFLYEDSNENIWIFKEGQKHPLYLNHENMEVIPIVLQLPDGTPLIDQIGEYRSIHETDSGEYWIGTNSGFGKFDPLNGQLSVFYTEQNLDLTTSEISSIQSDEQGNVWLSTIDGIVKFNPITEEISHFGYDHGLQGNIFNPTVSDLGSSGLIYFGGAGGLNVFDPQDIRPNPFPPDLVFRDLYLDGTLVDPAEGIAIEGPLLTAQQITIPPSVTTITIEFSALHFASPNRNQYRYMLEGFDTDWKSGGTISSATYTNLPPGEYDFKLMASNRDGIWSNGDDQIKILRVLPPWYRTWLAYGFYFLIFAIGMFIVDRVQRRRLIRRERERTRERELAQAKEIEKAYHDLEKAHSKLETAHENLRRTQDQLVQQEKLASLGQLTAGIAHEIKNPLNFVNNFSEISVEMVEEAQDEVAKLKEQSEAREELEYILKDIHGSLSKINEHGKRADSIVQSMLMHSRTGSGKMEPTDLNKLVKEAANLSFHGMKATENSYDVDLDFDLNENVGEIPVIAEDFSRVILNICNNAFDAMHEKVKNLDGQEEYLPKLTVRTIKKGKKVSIDIEDNGPGIPEDLKAKILQPFFTTKKGTQGTGLGLSITNDIINAHGGQIDIESEPGSTCFTITLSK</sequence>
<dbReference type="PRINTS" id="PR00344">
    <property type="entry name" value="BCTRLSENSOR"/>
</dbReference>
<dbReference type="SUPFAM" id="SSF63829">
    <property type="entry name" value="Calcium-dependent phosphotriesterase"/>
    <property type="match status" value="3"/>
</dbReference>
<evidence type="ECO:0000256" key="4">
    <source>
        <dbReference type="SAM" id="Coils"/>
    </source>
</evidence>
<keyword evidence="7" id="KW-0067">ATP-binding</keyword>
<dbReference type="SUPFAM" id="SSF47384">
    <property type="entry name" value="Homodimeric domain of signal transducing histidine kinase"/>
    <property type="match status" value="1"/>
</dbReference>
<evidence type="ECO:0000256" key="1">
    <source>
        <dbReference type="ARBA" id="ARBA00000085"/>
    </source>
</evidence>
<dbReference type="InterPro" id="IPR036097">
    <property type="entry name" value="HisK_dim/P_sf"/>
</dbReference>
<dbReference type="InterPro" id="IPR036890">
    <property type="entry name" value="HATPase_C_sf"/>
</dbReference>
<evidence type="ECO:0000256" key="3">
    <source>
        <dbReference type="ARBA" id="ARBA00022553"/>
    </source>
</evidence>
<dbReference type="Proteomes" id="UP001165366">
    <property type="component" value="Unassembled WGS sequence"/>
</dbReference>
<comment type="caution">
    <text evidence="7">The sequence shown here is derived from an EMBL/GenBank/DDBJ whole genome shotgun (WGS) entry which is preliminary data.</text>
</comment>
<dbReference type="Pfam" id="PF07494">
    <property type="entry name" value="Reg_prop"/>
    <property type="match status" value="1"/>
</dbReference>
<organism evidence="7 8">
    <name type="scientific">Rhodohalobacter sulfatireducens</name>
    <dbReference type="NCBI Taxonomy" id="2911366"/>
    <lineage>
        <taxon>Bacteria</taxon>
        <taxon>Pseudomonadati</taxon>
        <taxon>Balneolota</taxon>
        <taxon>Balneolia</taxon>
        <taxon>Balneolales</taxon>
        <taxon>Balneolaceae</taxon>
        <taxon>Rhodohalobacter</taxon>
    </lineage>
</organism>
<dbReference type="GO" id="GO:0005524">
    <property type="term" value="F:ATP binding"/>
    <property type="evidence" value="ECO:0007669"/>
    <property type="project" value="UniProtKB-KW"/>
</dbReference>
<evidence type="ECO:0000313" key="8">
    <source>
        <dbReference type="Proteomes" id="UP001165366"/>
    </source>
</evidence>
<reference evidence="7" key="2">
    <citation type="submission" date="2024-05" db="EMBL/GenBank/DDBJ databases">
        <title>Rhodohalobacter halophilus gen. nov., sp. nov., a moderately halophilic member of the family Balneolaceae.</title>
        <authorList>
            <person name="Xia J."/>
        </authorList>
    </citation>
    <scope>NUCLEOTIDE SEQUENCE</scope>
    <source>
        <strain evidence="7">WB101</strain>
    </source>
</reference>
<keyword evidence="3" id="KW-0597">Phosphoprotein</keyword>
<proteinExistence type="predicted"/>
<dbReference type="Pfam" id="PF00512">
    <property type="entry name" value="HisKA"/>
    <property type="match status" value="1"/>
</dbReference>
<dbReference type="InterPro" id="IPR013783">
    <property type="entry name" value="Ig-like_fold"/>
</dbReference>
<keyword evidence="5" id="KW-0812">Transmembrane</keyword>
<dbReference type="EC" id="2.7.13.3" evidence="2"/>
<comment type="catalytic activity">
    <reaction evidence="1">
        <text>ATP + protein L-histidine = ADP + protein N-phospho-L-histidine.</text>
        <dbReference type="EC" id="2.7.13.3"/>
    </reaction>
</comment>
<keyword evidence="5" id="KW-1133">Transmembrane helix</keyword>
<dbReference type="SUPFAM" id="SSF55874">
    <property type="entry name" value="ATPase domain of HSP90 chaperone/DNA topoisomerase II/histidine kinase"/>
    <property type="match status" value="1"/>
</dbReference>
<dbReference type="CDD" id="cd00082">
    <property type="entry name" value="HisKA"/>
    <property type="match status" value="1"/>
</dbReference>
<dbReference type="InterPro" id="IPR004358">
    <property type="entry name" value="Sig_transdc_His_kin-like_C"/>
</dbReference>
<feature type="coiled-coil region" evidence="4">
    <location>
        <begin position="918"/>
        <end position="945"/>
    </location>
</feature>
<accession>A0ABS9K9W4</accession>
<evidence type="ECO:0000259" key="6">
    <source>
        <dbReference type="PROSITE" id="PS50109"/>
    </source>
</evidence>
<feature type="transmembrane region" description="Helical" evidence="5">
    <location>
        <begin position="815"/>
        <end position="835"/>
    </location>
</feature>
<feature type="domain" description="Histidine kinase" evidence="6">
    <location>
        <begin position="902"/>
        <end position="1144"/>
    </location>
</feature>
<evidence type="ECO:0000313" key="7">
    <source>
        <dbReference type="EMBL" id="MCG2587618.1"/>
    </source>
</evidence>
<dbReference type="SMART" id="SM00388">
    <property type="entry name" value="HisKA"/>
    <property type="match status" value="1"/>
</dbReference>
<dbReference type="Gene3D" id="1.10.287.130">
    <property type="match status" value="1"/>
</dbReference>
<keyword evidence="8" id="KW-1185">Reference proteome</keyword>
<protein>
    <recommendedName>
        <fullName evidence="2">histidine kinase</fullName>
        <ecNumber evidence="2">2.7.13.3</ecNumber>
    </recommendedName>
</protein>
<feature type="coiled-coil region" evidence="4">
    <location>
        <begin position="849"/>
        <end position="893"/>
    </location>
</feature>
<dbReference type="PANTHER" id="PTHR43547">
    <property type="entry name" value="TWO-COMPONENT HISTIDINE KINASE"/>
    <property type="match status" value="1"/>
</dbReference>
<dbReference type="Gene3D" id="2.60.40.10">
    <property type="entry name" value="Immunoglobulins"/>
    <property type="match status" value="1"/>
</dbReference>
<reference evidence="7" key="1">
    <citation type="submission" date="2022-01" db="EMBL/GenBank/DDBJ databases">
        <authorList>
            <person name="Wang Y."/>
        </authorList>
    </citation>
    <scope>NUCLEOTIDE SEQUENCE</scope>
    <source>
        <strain evidence="7">WB101</strain>
    </source>
</reference>
<gene>
    <name evidence="7" type="ORF">L6773_03505</name>
</gene>
<dbReference type="SMART" id="SM00387">
    <property type="entry name" value="HATPase_c"/>
    <property type="match status" value="1"/>
</dbReference>
<dbReference type="InterPro" id="IPR005467">
    <property type="entry name" value="His_kinase_dom"/>
</dbReference>
<evidence type="ECO:0000256" key="2">
    <source>
        <dbReference type="ARBA" id="ARBA00012438"/>
    </source>
</evidence>
<name>A0ABS9K9W4_9BACT</name>
<dbReference type="Gene3D" id="2.130.10.10">
    <property type="entry name" value="YVTN repeat-like/Quinoprotein amine dehydrogenase"/>
    <property type="match status" value="3"/>
</dbReference>
<dbReference type="InterPro" id="IPR003594">
    <property type="entry name" value="HATPase_dom"/>
</dbReference>
<keyword evidence="4" id="KW-0175">Coiled coil</keyword>
<dbReference type="InterPro" id="IPR003661">
    <property type="entry name" value="HisK_dim/P_dom"/>
</dbReference>
<keyword evidence="5" id="KW-0472">Membrane</keyword>
<evidence type="ECO:0000256" key="5">
    <source>
        <dbReference type="SAM" id="Phobius"/>
    </source>
</evidence>
<dbReference type="Gene3D" id="3.30.565.10">
    <property type="entry name" value="Histidine kinase-like ATPase, C-terminal domain"/>
    <property type="match status" value="1"/>
</dbReference>